<organism evidence="1">
    <name type="scientific">Hordeum vulgare subsp. vulgare</name>
    <name type="common">Domesticated barley</name>
    <dbReference type="NCBI Taxonomy" id="112509"/>
    <lineage>
        <taxon>Eukaryota</taxon>
        <taxon>Viridiplantae</taxon>
        <taxon>Streptophyta</taxon>
        <taxon>Embryophyta</taxon>
        <taxon>Tracheophyta</taxon>
        <taxon>Spermatophyta</taxon>
        <taxon>Magnoliopsida</taxon>
        <taxon>Liliopsida</taxon>
        <taxon>Poales</taxon>
        <taxon>Poaceae</taxon>
        <taxon>BOP clade</taxon>
        <taxon>Pooideae</taxon>
        <taxon>Triticodae</taxon>
        <taxon>Triticeae</taxon>
        <taxon>Hordeinae</taxon>
        <taxon>Hordeum</taxon>
    </lineage>
</organism>
<protein>
    <submittedName>
        <fullName evidence="1">Predicted protein</fullName>
    </submittedName>
</protein>
<dbReference type="AlphaFoldDB" id="F2DP93"/>
<reference evidence="1" key="1">
    <citation type="journal article" date="2011" name="Plant Physiol.">
        <title>Comprehensive sequence analysis of 24,783 barley full-length cDNAs derived from 12 clone libraries.</title>
        <authorList>
            <person name="Matsumoto T."/>
            <person name="Tanaka T."/>
            <person name="Sakai H."/>
            <person name="Amano N."/>
            <person name="Kanamori H."/>
            <person name="Kurita K."/>
            <person name="Kikuta A."/>
            <person name="Kamiya K."/>
            <person name="Yamamoto M."/>
            <person name="Ikawa H."/>
            <person name="Fujii N."/>
            <person name="Hori K."/>
            <person name="Itoh T."/>
            <person name="Sato K."/>
        </authorList>
    </citation>
    <scope>NUCLEOTIDE SEQUENCE</scope>
    <source>
        <tissue evidence="1">Shoot and root</tissue>
    </source>
</reference>
<evidence type="ECO:0000313" key="1">
    <source>
        <dbReference type="EMBL" id="BAJ96914.1"/>
    </source>
</evidence>
<sequence length="90" mass="10301">MSFFIKSCALLANLNCHGRWDTAFCFLSICLKRCPVLVPHSTLVVPKAETEFCFRSPIKENYGHSCNNLLRAHSRKKRKKNKAEGKLSLF</sequence>
<dbReference type="EMBL" id="AK365711">
    <property type="protein sequence ID" value="BAJ96914.1"/>
    <property type="molecule type" value="mRNA"/>
</dbReference>
<proteinExistence type="evidence at transcript level"/>
<name>F2DP93_HORVV</name>
<accession>F2DP93</accession>